<evidence type="ECO:0000313" key="11">
    <source>
        <dbReference type="Proteomes" id="UP001180020"/>
    </source>
</evidence>
<evidence type="ECO:0000256" key="1">
    <source>
        <dbReference type="ARBA" id="ARBA00022553"/>
    </source>
</evidence>
<feature type="region of interest" description="Disordered" evidence="8">
    <location>
        <begin position="1"/>
        <end position="20"/>
    </location>
</feature>
<dbReference type="Pfam" id="PF25790">
    <property type="entry name" value="BCD1"/>
    <property type="match status" value="1"/>
</dbReference>
<proteinExistence type="inferred from homology"/>
<accession>A0AAV9FDL1</accession>
<keyword evidence="3 7" id="KW-0863">Zinc-finger</keyword>
<gene>
    <name evidence="10" type="ORF">QJS10_CPA02g00493</name>
</gene>
<feature type="domain" description="HIT-type" evidence="9">
    <location>
        <begin position="29"/>
        <end position="63"/>
    </location>
</feature>
<comment type="caution">
    <text evidence="10">The sequence shown here is derived from an EMBL/GenBank/DDBJ whole genome shotgun (WGS) entry which is preliminary data.</text>
</comment>
<comment type="similarity">
    <text evidence="6">Belongs to the BCD1 family.</text>
</comment>
<protein>
    <recommendedName>
        <fullName evidence="9">HIT-type domain-containing protein</fullName>
    </recommendedName>
</protein>
<keyword evidence="4" id="KW-0862">Zinc</keyword>
<dbReference type="GO" id="GO:0000492">
    <property type="term" value="P:box C/D snoRNP assembly"/>
    <property type="evidence" value="ECO:0007669"/>
    <property type="project" value="TreeGrafter"/>
</dbReference>
<dbReference type="CDD" id="cd23023">
    <property type="entry name" value="zf-HIT_BCD1"/>
    <property type="match status" value="1"/>
</dbReference>
<dbReference type="EMBL" id="JAUJYO010000002">
    <property type="protein sequence ID" value="KAK1324010.1"/>
    <property type="molecule type" value="Genomic_DNA"/>
</dbReference>
<dbReference type="SUPFAM" id="SSF144232">
    <property type="entry name" value="HIT/MYND zinc finger-like"/>
    <property type="match status" value="1"/>
</dbReference>
<evidence type="ECO:0000256" key="7">
    <source>
        <dbReference type="PROSITE-ProRule" id="PRU00453"/>
    </source>
</evidence>
<organism evidence="10 11">
    <name type="scientific">Acorus calamus</name>
    <name type="common">Sweet flag</name>
    <dbReference type="NCBI Taxonomy" id="4465"/>
    <lineage>
        <taxon>Eukaryota</taxon>
        <taxon>Viridiplantae</taxon>
        <taxon>Streptophyta</taxon>
        <taxon>Embryophyta</taxon>
        <taxon>Tracheophyta</taxon>
        <taxon>Spermatophyta</taxon>
        <taxon>Magnoliopsida</taxon>
        <taxon>Liliopsida</taxon>
        <taxon>Acoraceae</taxon>
        <taxon>Acorus</taxon>
    </lineage>
</organism>
<dbReference type="GO" id="GO:0008270">
    <property type="term" value="F:zinc ion binding"/>
    <property type="evidence" value="ECO:0007669"/>
    <property type="project" value="UniProtKB-UniRule"/>
</dbReference>
<evidence type="ECO:0000256" key="2">
    <source>
        <dbReference type="ARBA" id="ARBA00022723"/>
    </source>
</evidence>
<sequence>MAEPESALPNHNPNLPSPASSSTTTTPLCQVCSANPPKYTCPGCSARTCGLACVRSHKLSSGCTGKRNLSQVVPVSRFDDNLLVSDYHFLEETKRIAESAKRGRDWVLWNSSFKHPWNRRQLRDAAGRRRTRLFFFPIGLSKREKNESRYDERTKSIFWTIEWQFHSTDVVIVDHGVNEHENLCSVVEKHLKLGPRKHKLTSFCKEQLDQLKFLIRKNSKGTKSPFLELNIKAPIRQQLANVLLVEYPVIHVFLPSHSLDFIVEKKVVKFFQKNDKPSEPPNRIPSPRAILSREEEIEEDNDVPSETRVLDMEEYVASKLVKGPLHTIVENANPDVQIPTPVSEDANPIMGKERRSYMSEETNTDLHCKLGLSEANEYMDLLFENDLKEAYSNLVDDLNLDDYLCLDGGFIEEGYLGLEEGEELEEGEIPSY</sequence>
<evidence type="ECO:0000256" key="8">
    <source>
        <dbReference type="SAM" id="MobiDB-lite"/>
    </source>
</evidence>
<evidence type="ECO:0000256" key="3">
    <source>
        <dbReference type="ARBA" id="ARBA00022771"/>
    </source>
</evidence>
<evidence type="ECO:0000259" key="9">
    <source>
        <dbReference type="PROSITE" id="PS51083"/>
    </source>
</evidence>
<dbReference type="GO" id="GO:0000463">
    <property type="term" value="P:maturation of LSU-rRNA from tricistronic rRNA transcript (SSU-rRNA, 5.8S rRNA, LSU-rRNA)"/>
    <property type="evidence" value="ECO:0007669"/>
    <property type="project" value="TreeGrafter"/>
</dbReference>
<dbReference type="PANTHER" id="PTHR13483">
    <property type="entry name" value="BOX C_D SNORNA PROTEIN 1-RELATED"/>
    <property type="match status" value="1"/>
</dbReference>
<dbReference type="InterPro" id="IPR007529">
    <property type="entry name" value="Znf_HIT"/>
</dbReference>
<dbReference type="Gene3D" id="3.30.60.190">
    <property type="match status" value="1"/>
</dbReference>
<dbReference type="GO" id="GO:0070761">
    <property type="term" value="C:pre-snoRNP complex"/>
    <property type="evidence" value="ECO:0007669"/>
    <property type="project" value="TreeGrafter"/>
</dbReference>
<evidence type="ECO:0000256" key="6">
    <source>
        <dbReference type="ARBA" id="ARBA00049654"/>
    </source>
</evidence>
<dbReference type="AlphaFoldDB" id="A0AAV9FDL1"/>
<keyword evidence="1" id="KW-0597">Phosphoprotein</keyword>
<dbReference type="GO" id="GO:0048254">
    <property type="term" value="P:snoRNA localization"/>
    <property type="evidence" value="ECO:0007669"/>
    <property type="project" value="TreeGrafter"/>
</dbReference>
<dbReference type="Proteomes" id="UP001180020">
    <property type="component" value="Unassembled WGS sequence"/>
</dbReference>
<comment type="function">
    <text evidence="5">Required for box C/D snoRNAs accumulation involved in snoRNA processing, snoRNA transport to the nucleolus and ribosome biogenesis.</text>
</comment>
<reference evidence="10" key="2">
    <citation type="submission" date="2023-06" db="EMBL/GenBank/DDBJ databases">
        <authorList>
            <person name="Ma L."/>
            <person name="Liu K.-W."/>
            <person name="Li Z."/>
            <person name="Hsiao Y.-Y."/>
            <person name="Qi Y."/>
            <person name="Fu T."/>
            <person name="Tang G."/>
            <person name="Zhang D."/>
            <person name="Sun W.-H."/>
            <person name="Liu D.-K."/>
            <person name="Li Y."/>
            <person name="Chen G.-Z."/>
            <person name="Liu X.-D."/>
            <person name="Liao X.-Y."/>
            <person name="Jiang Y.-T."/>
            <person name="Yu X."/>
            <person name="Hao Y."/>
            <person name="Huang J."/>
            <person name="Zhao X.-W."/>
            <person name="Ke S."/>
            <person name="Chen Y.-Y."/>
            <person name="Wu W.-L."/>
            <person name="Hsu J.-L."/>
            <person name="Lin Y.-F."/>
            <person name="Huang M.-D."/>
            <person name="Li C.-Y."/>
            <person name="Huang L."/>
            <person name="Wang Z.-W."/>
            <person name="Zhao X."/>
            <person name="Zhong W.-Y."/>
            <person name="Peng D.-H."/>
            <person name="Ahmad S."/>
            <person name="Lan S."/>
            <person name="Zhang J.-S."/>
            <person name="Tsai W.-C."/>
            <person name="Van De Peer Y."/>
            <person name="Liu Z.-J."/>
        </authorList>
    </citation>
    <scope>NUCLEOTIDE SEQUENCE</scope>
    <source>
        <strain evidence="10">CP</strain>
        <tissue evidence="10">Leaves</tissue>
    </source>
</reference>
<keyword evidence="2" id="KW-0479">Metal-binding</keyword>
<dbReference type="InterPro" id="IPR051639">
    <property type="entry name" value="BCD1"/>
</dbReference>
<keyword evidence="11" id="KW-1185">Reference proteome</keyword>
<reference evidence="10" key="1">
    <citation type="journal article" date="2023" name="Nat. Commun.">
        <title>Diploid and tetraploid genomes of Acorus and the evolution of monocots.</title>
        <authorList>
            <person name="Ma L."/>
            <person name="Liu K.W."/>
            <person name="Li Z."/>
            <person name="Hsiao Y.Y."/>
            <person name="Qi Y."/>
            <person name="Fu T."/>
            <person name="Tang G.D."/>
            <person name="Zhang D."/>
            <person name="Sun W.H."/>
            <person name="Liu D.K."/>
            <person name="Li Y."/>
            <person name="Chen G.Z."/>
            <person name="Liu X.D."/>
            <person name="Liao X.Y."/>
            <person name="Jiang Y.T."/>
            <person name="Yu X."/>
            <person name="Hao Y."/>
            <person name="Huang J."/>
            <person name="Zhao X.W."/>
            <person name="Ke S."/>
            <person name="Chen Y.Y."/>
            <person name="Wu W.L."/>
            <person name="Hsu J.L."/>
            <person name="Lin Y.F."/>
            <person name="Huang M.D."/>
            <person name="Li C.Y."/>
            <person name="Huang L."/>
            <person name="Wang Z.W."/>
            <person name="Zhao X."/>
            <person name="Zhong W.Y."/>
            <person name="Peng D.H."/>
            <person name="Ahmad S."/>
            <person name="Lan S."/>
            <person name="Zhang J.S."/>
            <person name="Tsai W.C."/>
            <person name="Van de Peer Y."/>
            <person name="Liu Z.J."/>
        </authorList>
    </citation>
    <scope>NUCLEOTIDE SEQUENCE</scope>
    <source>
        <strain evidence="10">CP</strain>
    </source>
</reference>
<dbReference type="InterPro" id="IPR057721">
    <property type="entry name" value="BCD1_alpha/beta"/>
</dbReference>
<name>A0AAV9FDL1_ACOCL</name>
<dbReference type="PANTHER" id="PTHR13483:SF3">
    <property type="entry name" value="BOX C_D SNORNA PROTEIN 1"/>
    <property type="match status" value="1"/>
</dbReference>
<dbReference type="PROSITE" id="PS51083">
    <property type="entry name" value="ZF_HIT"/>
    <property type="match status" value="1"/>
</dbReference>
<evidence type="ECO:0000256" key="5">
    <source>
        <dbReference type="ARBA" id="ARBA00049598"/>
    </source>
</evidence>
<evidence type="ECO:0000256" key="4">
    <source>
        <dbReference type="ARBA" id="ARBA00022833"/>
    </source>
</evidence>
<evidence type="ECO:0000313" key="10">
    <source>
        <dbReference type="EMBL" id="KAK1324010.1"/>
    </source>
</evidence>
<dbReference type="GO" id="GO:0005634">
    <property type="term" value="C:nucleus"/>
    <property type="evidence" value="ECO:0007669"/>
    <property type="project" value="TreeGrafter"/>
</dbReference>
<dbReference type="Pfam" id="PF04438">
    <property type="entry name" value="zf-HIT"/>
    <property type="match status" value="1"/>
</dbReference>